<proteinExistence type="predicted"/>
<dbReference type="EMBL" id="JARJCW010000065">
    <property type="protein sequence ID" value="KAJ7199909.1"/>
    <property type="molecule type" value="Genomic_DNA"/>
</dbReference>
<reference evidence="1" key="1">
    <citation type="submission" date="2023-03" db="EMBL/GenBank/DDBJ databases">
        <title>Massive genome expansion in bonnet fungi (Mycena s.s.) driven by repeated elements and novel gene families across ecological guilds.</title>
        <authorList>
            <consortium name="Lawrence Berkeley National Laboratory"/>
            <person name="Harder C.B."/>
            <person name="Miyauchi S."/>
            <person name="Viragh M."/>
            <person name="Kuo A."/>
            <person name="Thoen E."/>
            <person name="Andreopoulos B."/>
            <person name="Lu D."/>
            <person name="Skrede I."/>
            <person name="Drula E."/>
            <person name="Henrissat B."/>
            <person name="Morin E."/>
            <person name="Kohler A."/>
            <person name="Barry K."/>
            <person name="LaButti K."/>
            <person name="Morin E."/>
            <person name="Salamov A."/>
            <person name="Lipzen A."/>
            <person name="Mereny Z."/>
            <person name="Hegedus B."/>
            <person name="Baldrian P."/>
            <person name="Stursova M."/>
            <person name="Weitz H."/>
            <person name="Taylor A."/>
            <person name="Grigoriev I.V."/>
            <person name="Nagy L.G."/>
            <person name="Martin F."/>
            <person name="Kauserud H."/>
        </authorList>
    </citation>
    <scope>NUCLEOTIDE SEQUENCE</scope>
    <source>
        <strain evidence="1">9144</strain>
    </source>
</reference>
<organism evidence="1 2">
    <name type="scientific">Mycena pura</name>
    <dbReference type="NCBI Taxonomy" id="153505"/>
    <lineage>
        <taxon>Eukaryota</taxon>
        <taxon>Fungi</taxon>
        <taxon>Dikarya</taxon>
        <taxon>Basidiomycota</taxon>
        <taxon>Agaricomycotina</taxon>
        <taxon>Agaricomycetes</taxon>
        <taxon>Agaricomycetidae</taxon>
        <taxon>Agaricales</taxon>
        <taxon>Marasmiineae</taxon>
        <taxon>Mycenaceae</taxon>
        <taxon>Mycena</taxon>
    </lineage>
</organism>
<evidence type="ECO:0000313" key="1">
    <source>
        <dbReference type="EMBL" id="KAJ7199909.1"/>
    </source>
</evidence>
<sequence>MPSACASDYTVMGYAKLQNWFRTMSGWRVKSVIARRCGGENAGRKKSAGSTCWVSYILSAAHVTAVANSRLAFHQRLARRLFLSGPRAVLGVNRGVFETLDGIGLNVALPNFSQGRGANESTIFRSHGIIGRCSRATMKVEGKEKEVIVKWSWPAKPRTPEADLVKIATDHRIWGFLSPQPPPKDYACRGEGIRREFSPAASV</sequence>
<protein>
    <submittedName>
        <fullName evidence="1">Uncharacterized protein</fullName>
    </submittedName>
</protein>
<evidence type="ECO:0000313" key="2">
    <source>
        <dbReference type="Proteomes" id="UP001219525"/>
    </source>
</evidence>
<comment type="caution">
    <text evidence="1">The sequence shown here is derived from an EMBL/GenBank/DDBJ whole genome shotgun (WGS) entry which is preliminary data.</text>
</comment>
<dbReference type="Proteomes" id="UP001219525">
    <property type="component" value="Unassembled WGS sequence"/>
</dbReference>
<name>A0AAD6Y6Y8_9AGAR</name>
<keyword evidence="2" id="KW-1185">Reference proteome</keyword>
<gene>
    <name evidence="1" type="ORF">GGX14DRAFT_660809</name>
</gene>
<dbReference type="AlphaFoldDB" id="A0AAD6Y6Y8"/>
<accession>A0AAD6Y6Y8</accession>